<dbReference type="EMBL" id="VCMV01000013">
    <property type="protein sequence ID" value="KAB0267686.1"/>
    <property type="molecule type" value="Genomic_DNA"/>
</dbReference>
<dbReference type="InterPro" id="IPR000914">
    <property type="entry name" value="SBP_5_dom"/>
</dbReference>
<feature type="chain" id="PRO_5024309860" evidence="5">
    <location>
        <begin position="24"/>
        <end position="522"/>
    </location>
</feature>
<dbReference type="GO" id="GO:0030288">
    <property type="term" value="C:outer membrane-bounded periplasmic space"/>
    <property type="evidence" value="ECO:0007669"/>
    <property type="project" value="UniProtKB-ARBA"/>
</dbReference>
<protein>
    <submittedName>
        <fullName evidence="7">ABC transporter substrate-binding protein</fullName>
    </submittedName>
</protein>
<dbReference type="Gene3D" id="3.90.76.10">
    <property type="entry name" value="Dipeptide-binding Protein, Domain 1"/>
    <property type="match status" value="1"/>
</dbReference>
<dbReference type="GO" id="GO:1904680">
    <property type="term" value="F:peptide transmembrane transporter activity"/>
    <property type="evidence" value="ECO:0007669"/>
    <property type="project" value="TreeGrafter"/>
</dbReference>
<evidence type="ECO:0000313" key="7">
    <source>
        <dbReference type="EMBL" id="KAB0267686.1"/>
    </source>
</evidence>
<keyword evidence="4 5" id="KW-0732">Signal</keyword>
<dbReference type="InterPro" id="IPR039424">
    <property type="entry name" value="SBP_5"/>
</dbReference>
<keyword evidence="3" id="KW-0813">Transport</keyword>
<comment type="subcellular location">
    <subcellularLocation>
        <location evidence="1">Periplasm</location>
    </subcellularLocation>
</comment>
<accession>A0A5N3PD75</accession>
<evidence type="ECO:0000259" key="6">
    <source>
        <dbReference type="Pfam" id="PF00496"/>
    </source>
</evidence>
<evidence type="ECO:0000256" key="2">
    <source>
        <dbReference type="ARBA" id="ARBA00005695"/>
    </source>
</evidence>
<dbReference type="SUPFAM" id="SSF53850">
    <property type="entry name" value="Periplasmic binding protein-like II"/>
    <property type="match status" value="1"/>
</dbReference>
<proteinExistence type="inferred from homology"/>
<sequence>MNIKLAVTLSVAAGALMSASAEAKTLRWSSPTDVTTLDPYAHTESFTTSMLHHVFDPLVRRGRTLELEPALAVSWKNVKPDTWRFELRRDVKFHNGNPFTADDVVASFARLLDPGARARGNIATVRKAEKVDDFTVDIVTDGPYPLLLNDLAGVYILDKEWMEANGALKPGNIATGVTTAASTTAVGTGPFKVESYKPDAGTNFVVNPDWWDKPQHNLTRIEFKPVKSDATRVAALLSGELDLIAPAPLQDLGRIGSASGFKVIEEPSLRLIMLSLNFRPELKAMPGQKNPLLDPKVRQAMWHAIDMETIKKRVMRDKSRNTGTLVAPPVPGYAKENDAILAYDTNRAKALLAEAGYPNGFKVKLNCPNDRYINDEQTCVAIAAMWTRAGIQTELQTESRATYFPRQDRGEFDVSMVGWATLPPMDGFSVLSSLLAAQKDGHGGSNSSTYTNPKIEELTRKSASELDETKRRGMLVEALKVAHDDVAYIPLHQQPVAWAVRDGVDVPQFPDEYVRLWFATIK</sequence>
<feature type="domain" description="Solute-binding protein family 5" evidence="6">
    <location>
        <begin position="66"/>
        <end position="434"/>
    </location>
</feature>
<evidence type="ECO:0000313" key="8">
    <source>
        <dbReference type="Proteomes" id="UP000325684"/>
    </source>
</evidence>
<evidence type="ECO:0000256" key="5">
    <source>
        <dbReference type="SAM" id="SignalP"/>
    </source>
</evidence>
<dbReference type="InterPro" id="IPR030678">
    <property type="entry name" value="Peptide/Ni-bd"/>
</dbReference>
<name>A0A5N3PD75_9HYPH</name>
<gene>
    <name evidence="7" type="ORF">FEZ63_10425</name>
</gene>
<dbReference type="GO" id="GO:0015833">
    <property type="term" value="P:peptide transport"/>
    <property type="evidence" value="ECO:0007669"/>
    <property type="project" value="TreeGrafter"/>
</dbReference>
<dbReference type="Pfam" id="PF00496">
    <property type="entry name" value="SBP_bac_5"/>
    <property type="match status" value="1"/>
</dbReference>
<dbReference type="PANTHER" id="PTHR30290:SF9">
    <property type="entry name" value="OLIGOPEPTIDE-BINDING PROTEIN APPA"/>
    <property type="match status" value="1"/>
</dbReference>
<evidence type="ECO:0000256" key="4">
    <source>
        <dbReference type="ARBA" id="ARBA00022729"/>
    </source>
</evidence>
<dbReference type="Gene3D" id="3.40.190.10">
    <property type="entry name" value="Periplasmic binding protein-like II"/>
    <property type="match status" value="1"/>
</dbReference>
<evidence type="ECO:0000256" key="1">
    <source>
        <dbReference type="ARBA" id="ARBA00004418"/>
    </source>
</evidence>
<dbReference type="Gene3D" id="3.10.105.10">
    <property type="entry name" value="Dipeptide-binding Protein, Domain 3"/>
    <property type="match status" value="1"/>
</dbReference>
<dbReference type="AlphaFoldDB" id="A0A5N3PD75"/>
<dbReference type="PIRSF" id="PIRSF002741">
    <property type="entry name" value="MppA"/>
    <property type="match status" value="1"/>
</dbReference>
<evidence type="ECO:0000256" key="3">
    <source>
        <dbReference type="ARBA" id="ARBA00022448"/>
    </source>
</evidence>
<dbReference type="OrthoDB" id="9803988at2"/>
<feature type="signal peptide" evidence="5">
    <location>
        <begin position="1"/>
        <end position="23"/>
    </location>
</feature>
<keyword evidence="8" id="KW-1185">Reference proteome</keyword>
<dbReference type="RefSeq" id="WP_150943985.1">
    <property type="nucleotide sequence ID" value="NZ_VCMV01000013.1"/>
</dbReference>
<organism evidence="7 8">
    <name type="scientific">Microvirga brassicacearum</name>
    <dbReference type="NCBI Taxonomy" id="2580413"/>
    <lineage>
        <taxon>Bacteria</taxon>
        <taxon>Pseudomonadati</taxon>
        <taxon>Pseudomonadota</taxon>
        <taxon>Alphaproteobacteria</taxon>
        <taxon>Hyphomicrobiales</taxon>
        <taxon>Methylobacteriaceae</taxon>
        <taxon>Microvirga</taxon>
    </lineage>
</organism>
<dbReference type="Proteomes" id="UP000325684">
    <property type="component" value="Unassembled WGS sequence"/>
</dbReference>
<comment type="similarity">
    <text evidence="2">Belongs to the bacterial solute-binding protein 5 family.</text>
</comment>
<dbReference type="PANTHER" id="PTHR30290">
    <property type="entry name" value="PERIPLASMIC BINDING COMPONENT OF ABC TRANSPORTER"/>
    <property type="match status" value="1"/>
</dbReference>
<reference evidence="7 8" key="1">
    <citation type="journal article" date="2019" name="Microorganisms">
        <title>Genome Insights into the Novel Species Microvirga brassicacearum, a Rapeseed Endophyte with Biotechnological Potential.</title>
        <authorList>
            <person name="Jimenez-Gomez A."/>
            <person name="Saati-Santamaria Z."/>
            <person name="Igual J.M."/>
            <person name="Rivas R."/>
            <person name="Mateos P.F."/>
            <person name="Garcia-Fraile P."/>
        </authorList>
    </citation>
    <scope>NUCLEOTIDE SEQUENCE [LARGE SCALE GENOMIC DNA]</scope>
    <source>
        <strain evidence="7 8">CDVBN77</strain>
    </source>
</reference>
<dbReference type="CDD" id="cd08498">
    <property type="entry name" value="PBP2_NikA_DppA_OppA_like_2"/>
    <property type="match status" value="1"/>
</dbReference>
<comment type="caution">
    <text evidence="7">The sequence shown here is derived from an EMBL/GenBank/DDBJ whole genome shotgun (WGS) entry which is preliminary data.</text>
</comment>
<dbReference type="GO" id="GO:0043190">
    <property type="term" value="C:ATP-binding cassette (ABC) transporter complex"/>
    <property type="evidence" value="ECO:0007669"/>
    <property type="project" value="InterPro"/>
</dbReference>